<organism evidence="2 3">
    <name type="scientific">Streptomyces formicae</name>
    <dbReference type="NCBI Taxonomy" id="1616117"/>
    <lineage>
        <taxon>Bacteria</taxon>
        <taxon>Bacillati</taxon>
        <taxon>Actinomycetota</taxon>
        <taxon>Actinomycetes</taxon>
        <taxon>Kitasatosporales</taxon>
        <taxon>Streptomycetaceae</taxon>
        <taxon>Streptomyces</taxon>
    </lineage>
</organism>
<dbReference type="EMBL" id="CP071873">
    <property type="protein sequence ID" value="UNM16964.1"/>
    <property type="molecule type" value="Genomic_DNA"/>
</dbReference>
<name>A0ABY3WWD1_9ACTN</name>
<feature type="region of interest" description="Disordered" evidence="1">
    <location>
        <begin position="64"/>
        <end position="98"/>
    </location>
</feature>
<protein>
    <submittedName>
        <fullName evidence="2">Uncharacterized protein</fullName>
    </submittedName>
</protein>
<keyword evidence="3" id="KW-1185">Reference proteome</keyword>
<dbReference type="Proteomes" id="UP000828924">
    <property type="component" value="Plasmid unnamed"/>
</dbReference>
<proteinExistence type="predicted"/>
<evidence type="ECO:0000256" key="1">
    <source>
        <dbReference type="SAM" id="MobiDB-lite"/>
    </source>
</evidence>
<feature type="compositionally biased region" description="Low complexity" evidence="1">
    <location>
        <begin position="81"/>
        <end position="98"/>
    </location>
</feature>
<geneLocation type="plasmid" evidence="2 3">
    <name>unnamed</name>
</geneLocation>
<accession>A0ABY3WWD1</accession>
<evidence type="ECO:0000313" key="2">
    <source>
        <dbReference type="EMBL" id="UNM16964.1"/>
    </source>
</evidence>
<reference evidence="2 3" key="1">
    <citation type="submission" date="2021-03" db="EMBL/GenBank/DDBJ databases">
        <title>Complete genome of Streptomyces formicae strain 1H-GS9 (DSM 100524).</title>
        <authorList>
            <person name="Atanasov K.E."/>
            <person name="Altabella T."/>
            <person name="Ferrer A."/>
        </authorList>
    </citation>
    <scope>NUCLEOTIDE SEQUENCE [LARGE SCALE GENOMIC DNA]</scope>
    <source>
        <strain evidence="2 3">1H-GS9</strain>
        <plasmid evidence="2 3">unnamed</plasmid>
    </source>
</reference>
<gene>
    <name evidence="2" type="ORF">J4032_36595</name>
</gene>
<sequence>MPQHRHAPARICPACDGFASAAITLGGRDHHGHRRTITAHCRTCHGTGTLPSARALLNAARGRRLHPPLTSPGRGTDRHLSAGAPPLSLLPLKGAPTP</sequence>
<dbReference type="RefSeq" id="WP_242339986.1">
    <property type="nucleotide sequence ID" value="NZ_CP071873.1"/>
</dbReference>
<evidence type="ECO:0000313" key="3">
    <source>
        <dbReference type="Proteomes" id="UP000828924"/>
    </source>
</evidence>
<keyword evidence="2" id="KW-0614">Plasmid</keyword>